<dbReference type="PIRSF" id="PIRSF004983">
    <property type="entry name" value="MenD"/>
    <property type="match status" value="1"/>
</dbReference>
<comment type="pathway">
    <text evidence="6">Quinol/quinone metabolism; menaquinone biosynthesis.</text>
</comment>
<dbReference type="OrthoDB" id="9791859at2"/>
<comment type="function">
    <text evidence="6">Catalyzes the thiamine diphosphate-dependent decarboxylation of 2-oxoglutarate and the subsequent addition of the resulting succinic semialdehyde-thiamine pyrophosphate anion to isochorismate to yield 2-succinyl-5-enolpyruvyl-6-hydroxy-3-cyclohexene-1-carboxylate (SEPHCHC).</text>
</comment>
<evidence type="ECO:0000256" key="4">
    <source>
        <dbReference type="ARBA" id="ARBA00023052"/>
    </source>
</evidence>
<organism evidence="9 10">
    <name type="scientific">Ferrimicrobium acidiphilum DSM 19497</name>
    <dbReference type="NCBI Taxonomy" id="1121877"/>
    <lineage>
        <taxon>Bacteria</taxon>
        <taxon>Bacillati</taxon>
        <taxon>Actinomycetota</taxon>
        <taxon>Acidimicrobiia</taxon>
        <taxon>Acidimicrobiales</taxon>
        <taxon>Acidimicrobiaceae</taxon>
        <taxon>Ferrimicrobium</taxon>
    </lineage>
</organism>
<dbReference type="Gene3D" id="3.40.50.970">
    <property type="match status" value="2"/>
</dbReference>
<evidence type="ECO:0000256" key="6">
    <source>
        <dbReference type="HAMAP-Rule" id="MF_01659"/>
    </source>
</evidence>
<keyword evidence="2 6" id="KW-0479">Metal-binding</keyword>
<dbReference type="PANTHER" id="PTHR42916:SF1">
    <property type="entry name" value="PROTEIN PHYLLO, CHLOROPLASTIC"/>
    <property type="match status" value="1"/>
</dbReference>
<comment type="catalytic activity">
    <reaction evidence="6">
        <text>isochorismate + 2-oxoglutarate + H(+) = 5-enolpyruvoyl-6-hydroxy-2-succinyl-cyclohex-3-ene-1-carboxylate + CO2</text>
        <dbReference type="Rhea" id="RHEA:25593"/>
        <dbReference type="ChEBI" id="CHEBI:15378"/>
        <dbReference type="ChEBI" id="CHEBI:16526"/>
        <dbReference type="ChEBI" id="CHEBI:16810"/>
        <dbReference type="ChEBI" id="CHEBI:29780"/>
        <dbReference type="ChEBI" id="CHEBI:58818"/>
        <dbReference type="EC" id="2.2.1.9"/>
    </reaction>
</comment>
<feature type="domain" description="Thiamine pyrophosphate enzyme N-terminal TPP-binding" evidence="8">
    <location>
        <begin position="19"/>
        <end position="130"/>
    </location>
</feature>
<dbReference type="InterPro" id="IPR012001">
    <property type="entry name" value="Thiamin_PyroP_enz_TPP-bd_dom"/>
</dbReference>
<dbReference type="AlphaFoldDB" id="A0A0D8FS97"/>
<name>A0A0D8FS97_9ACTN</name>
<dbReference type="GO" id="GO:0009234">
    <property type="term" value="P:menaquinone biosynthetic process"/>
    <property type="evidence" value="ECO:0007669"/>
    <property type="project" value="UniProtKB-UniRule"/>
</dbReference>
<dbReference type="PANTHER" id="PTHR42916">
    <property type="entry name" value="2-SUCCINYL-5-ENOLPYRUVYL-6-HYDROXY-3-CYCLOHEXENE-1-CARBOXYLATE SYNTHASE"/>
    <property type="match status" value="1"/>
</dbReference>
<evidence type="ECO:0000256" key="5">
    <source>
        <dbReference type="ARBA" id="ARBA00023211"/>
    </source>
</evidence>
<dbReference type="EC" id="2.2.1.9" evidence="6"/>
<dbReference type="Gene3D" id="3.40.50.1220">
    <property type="entry name" value="TPP-binding domain"/>
    <property type="match status" value="1"/>
</dbReference>
<comment type="subunit">
    <text evidence="6">Homodimer.</text>
</comment>
<dbReference type="HAMAP" id="MF_01659">
    <property type="entry name" value="MenD"/>
    <property type="match status" value="1"/>
</dbReference>
<dbReference type="GO" id="GO:0000287">
    <property type="term" value="F:magnesium ion binding"/>
    <property type="evidence" value="ECO:0007669"/>
    <property type="project" value="UniProtKB-UniRule"/>
</dbReference>
<evidence type="ECO:0000313" key="10">
    <source>
        <dbReference type="Proteomes" id="UP000032336"/>
    </source>
</evidence>
<dbReference type="GO" id="GO:0030976">
    <property type="term" value="F:thiamine pyrophosphate binding"/>
    <property type="evidence" value="ECO:0007669"/>
    <property type="project" value="UniProtKB-UniRule"/>
</dbReference>
<dbReference type="InterPro" id="IPR004433">
    <property type="entry name" value="MenaQ_synth_MenD"/>
</dbReference>
<dbReference type="UniPathway" id="UPA01057">
    <property type="reaction ID" value="UER00164"/>
</dbReference>
<reference evidence="9 10" key="1">
    <citation type="submission" date="2015-01" db="EMBL/GenBank/DDBJ databases">
        <title>Draft genome of the acidophilic iron oxidizer Ferrimicrobium acidiphilum strain T23.</title>
        <authorList>
            <person name="Poehlein A."/>
            <person name="Eisen S."/>
            <person name="Schloemann M."/>
            <person name="Johnson B.D."/>
            <person name="Daniel R."/>
            <person name="Muehling M."/>
        </authorList>
    </citation>
    <scope>NUCLEOTIDE SEQUENCE [LARGE SCALE GENOMIC DNA]</scope>
    <source>
        <strain evidence="9 10">T23</strain>
    </source>
</reference>
<dbReference type="Proteomes" id="UP000032336">
    <property type="component" value="Unassembled WGS sequence"/>
</dbReference>
<sequence length="592" mass="63253">MIPSMLTPEPPGANVRLFSILLDQLNRLGVHHVVLAPGSRSTPLAVALASSAMSVSVCLDERAAAFFAAGIARRSREPVMVVTTSGTASLELVPALAEASLSGLAILAVTADRPARLKGVGAPQTLDQLQAMSSYVGATISLELVASLSERDLGSIALQLVTELMRGGPVHLNIGIEEPLLGPVIEGESEISLPSTQEHESIGVRRPVRTTPAPLDTELTRGLFDPERKGWLMLGGVSQSALPDVAPEETIAGAARTLAMRLGWRLVVDSRTQLADKGECVIHLDLLTRISLPLPDIAVVIGDFPLARSAMGTLRAIVEQGGEVVTLNDRSVFRDPGRFVTTGYVADVKETLYNASKLLPEVVSGQGPNLLRQLDEKIDALVQGFAETHPDSEIAAARRLYSLLHGEEALFVSASMPIRYLDQFRGYHLDPPLVAMNRGANGIDGVIASYLGFAHTRPEALTALLIGDLATLYDVSALIHLPLAHRGLIVVLDNQGGLIFDQVPPATRIAPEVQTEYFVTPPRVRPAGVLSGIGLEVIRVSDANDLDALVERARLGEFLVAVLEVGRAVSHESLGSLYAQIDRQLAKEQMYP</sequence>
<evidence type="ECO:0000256" key="3">
    <source>
        <dbReference type="ARBA" id="ARBA00022842"/>
    </source>
</evidence>
<comment type="cofactor">
    <cofactor evidence="6">
        <name>thiamine diphosphate</name>
        <dbReference type="ChEBI" id="CHEBI:58937"/>
    </cofactor>
    <text evidence="6">Binds 1 thiamine pyrophosphate per subunit.</text>
</comment>
<comment type="pathway">
    <text evidence="6">Quinol/quinone metabolism; 1,4-dihydroxy-2-naphthoate biosynthesis; 1,4-dihydroxy-2-naphthoate from chorismate: step 2/7.</text>
</comment>
<comment type="caution">
    <text evidence="9">The sequence shown here is derived from an EMBL/GenBank/DDBJ whole genome shotgun (WGS) entry which is preliminary data.</text>
</comment>
<dbReference type="GO" id="GO:0070204">
    <property type="term" value="F:2-succinyl-5-enolpyruvyl-6-hydroxy-3-cyclohexene-1-carboxylic-acid synthase activity"/>
    <property type="evidence" value="ECO:0007669"/>
    <property type="project" value="UniProtKB-UniRule"/>
</dbReference>
<keyword evidence="10" id="KW-1185">Reference proteome</keyword>
<evidence type="ECO:0000256" key="1">
    <source>
        <dbReference type="ARBA" id="ARBA00022679"/>
    </source>
</evidence>
<gene>
    <name evidence="6 9" type="primary">menD</name>
    <name evidence="9" type="ORF">FEAC_24400</name>
</gene>
<evidence type="ECO:0000256" key="7">
    <source>
        <dbReference type="SAM" id="MobiDB-lite"/>
    </source>
</evidence>
<keyword evidence="3 6" id="KW-0460">Magnesium</keyword>
<dbReference type="GeneID" id="78373471"/>
<keyword evidence="5 6" id="KW-0464">Manganese</keyword>
<comment type="similarity">
    <text evidence="6">Belongs to the TPP enzyme family. MenD subfamily.</text>
</comment>
<feature type="region of interest" description="Disordered" evidence="7">
    <location>
        <begin position="195"/>
        <end position="216"/>
    </location>
</feature>
<evidence type="ECO:0000256" key="2">
    <source>
        <dbReference type="ARBA" id="ARBA00022723"/>
    </source>
</evidence>
<protein>
    <recommendedName>
        <fullName evidence="6">2-succinyl-5-enolpyruvyl-6-hydroxy-3-cyclohexene-1-carboxylate synthase</fullName>
        <shortName evidence="6">SEPHCHC synthase</shortName>
        <ecNumber evidence="6">2.2.1.9</ecNumber>
    </recommendedName>
    <alternativeName>
        <fullName evidence="6">Menaquinone biosynthesis protein MenD</fullName>
    </alternativeName>
</protein>
<keyword evidence="4 6" id="KW-0786">Thiamine pyrophosphate</keyword>
<dbReference type="Pfam" id="PF02776">
    <property type="entry name" value="TPP_enzyme_N"/>
    <property type="match status" value="1"/>
</dbReference>
<keyword evidence="1 6" id="KW-0808">Transferase</keyword>
<evidence type="ECO:0000313" key="9">
    <source>
        <dbReference type="EMBL" id="KJE75809.1"/>
    </source>
</evidence>
<dbReference type="NCBIfam" id="TIGR00173">
    <property type="entry name" value="menD"/>
    <property type="match status" value="1"/>
</dbReference>
<dbReference type="UniPathway" id="UPA00079"/>
<dbReference type="SUPFAM" id="SSF52518">
    <property type="entry name" value="Thiamin diphosphate-binding fold (THDP-binding)"/>
    <property type="match status" value="2"/>
</dbReference>
<dbReference type="GO" id="GO:0030145">
    <property type="term" value="F:manganese ion binding"/>
    <property type="evidence" value="ECO:0007669"/>
    <property type="project" value="UniProtKB-UniRule"/>
</dbReference>
<dbReference type="PATRIC" id="fig|1121877.4.peg.2723"/>
<dbReference type="STRING" id="1121877.FEAC_24400"/>
<keyword evidence="6" id="KW-0474">Menaquinone biosynthesis</keyword>
<evidence type="ECO:0000259" key="8">
    <source>
        <dbReference type="Pfam" id="PF02776"/>
    </source>
</evidence>
<dbReference type="eggNOG" id="COG1165">
    <property type="taxonomic scope" value="Bacteria"/>
</dbReference>
<comment type="cofactor">
    <cofactor evidence="6">
        <name>Mg(2+)</name>
        <dbReference type="ChEBI" id="CHEBI:18420"/>
    </cofactor>
    <cofactor evidence="6">
        <name>Mn(2+)</name>
        <dbReference type="ChEBI" id="CHEBI:29035"/>
    </cofactor>
</comment>
<accession>A0A0D8FS97</accession>
<dbReference type="EMBL" id="JXUW01000028">
    <property type="protein sequence ID" value="KJE75809.1"/>
    <property type="molecule type" value="Genomic_DNA"/>
</dbReference>
<dbReference type="InterPro" id="IPR029061">
    <property type="entry name" value="THDP-binding"/>
</dbReference>
<dbReference type="RefSeq" id="WP_152623221.1">
    <property type="nucleotide sequence ID" value="NZ_JQKF01000027.1"/>
</dbReference>
<proteinExistence type="inferred from homology"/>